<name>A0A0H5Q3Z8_9ZZZZ</name>
<protein>
    <submittedName>
        <fullName evidence="1">Uncharacterized protein</fullName>
    </submittedName>
</protein>
<dbReference type="AlphaFoldDB" id="A0A0H5Q3Z8"/>
<organism evidence="1">
    <name type="scientific">uncultured prokaryote</name>
    <dbReference type="NCBI Taxonomy" id="198431"/>
    <lineage>
        <taxon>unclassified sequences</taxon>
        <taxon>environmental samples</taxon>
    </lineage>
</organism>
<reference evidence="1" key="1">
    <citation type="submission" date="2015-06" db="EMBL/GenBank/DDBJ databases">
        <authorList>
            <person name="Joergensen T."/>
        </authorList>
    </citation>
    <scope>NUCLEOTIDE SEQUENCE</scope>
    <source>
        <strain evidence="1">RGFK0945</strain>
    </source>
</reference>
<sequence>MKSWYNKSGKGLWGFGVENLQSVRDTEALAAFLDNLQRLDGVPVSYLFCDAELIPPESIRFFYIDEQWVENLIEGALSLGQTTWQDKNHDAWLKSTYASEKKTQRTGFVLRSDLVSGWPSLEIEAYGDEAGSCRLTCLKKERLSEDTLLYIVDGVLKRVSFIEPVEGLHFGFPYREVPLRENGAEGVVDIQKITELSALELAAELLEHPMKFSMKGNIL</sequence>
<proteinExistence type="predicted"/>
<evidence type="ECO:0000313" key="1">
    <source>
        <dbReference type="EMBL" id="CRY96144.1"/>
    </source>
</evidence>
<dbReference type="EMBL" id="LN853542">
    <property type="protein sequence ID" value="CRY96144.1"/>
    <property type="molecule type" value="Genomic_DNA"/>
</dbReference>
<accession>A0A0H5Q3Z8</accession>
<reference evidence="1" key="2">
    <citation type="submission" date="2015-07" db="EMBL/GenBank/DDBJ databases">
        <title>Plasmids, circular viruses and viroids from rat gut.</title>
        <authorList>
            <person name="Jorgensen T.J."/>
            <person name="Hansen M.A."/>
            <person name="Xu Z."/>
            <person name="Tabak M.A."/>
            <person name="Sorensen S.J."/>
            <person name="Hansen L.H."/>
        </authorList>
    </citation>
    <scope>NUCLEOTIDE SEQUENCE</scope>
    <source>
        <strain evidence="1">RGFK0945</strain>
    </source>
</reference>